<dbReference type="SMART" id="SM00421">
    <property type="entry name" value="HTH_LUXR"/>
    <property type="match status" value="1"/>
</dbReference>
<evidence type="ECO:0000256" key="3">
    <source>
        <dbReference type="ARBA" id="ARBA00023163"/>
    </source>
</evidence>
<dbReference type="CDD" id="cd06170">
    <property type="entry name" value="LuxR_C_like"/>
    <property type="match status" value="1"/>
</dbReference>
<evidence type="ECO:0000259" key="4">
    <source>
        <dbReference type="PROSITE" id="PS50043"/>
    </source>
</evidence>
<keyword evidence="2" id="KW-0238">DNA-binding</keyword>
<gene>
    <name evidence="5" type="ORF">HPT29_020795</name>
</gene>
<feature type="domain" description="HTH luxR-type" evidence="4">
    <location>
        <begin position="135"/>
        <end position="200"/>
    </location>
</feature>
<dbReference type="SUPFAM" id="SSF75516">
    <property type="entry name" value="Pheromone-binding domain of LuxR-like quorum-sensing transcription factors"/>
    <property type="match status" value="1"/>
</dbReference>
<dbReference type="SUPFAM" id="SSF46894">
    <property type="entry name" value="C-terminal effector domain of the bipartite response regulators"/>
    <property type="match status" value="1"/>
</dbReference>
<dbReference type="RefSeq" id="WP_259060225.1">
    <property type="nucleotide sequence ID" value="NZ_CP102845.1"/>
</dbReference>
<dbReference type="PANTHER" id="PTHR44688:SF16">
    <property type="entry name" value="DNA-BINDING TRANSCRIPTIONAL ACTIVATOR DEVR_DOSR"/>
    <property type="match status" value="1"/>
</dbReference>
<sequence length="203" mass="22923">MLAGVIPTPGASRQHQISSIILDHWPIEWSRRYFSQGYIVQDPAIRTVRRSSAPFLWSELKPLYREDAAGRRVMEEAGEFRLRQGFTVPVTTLDGEIAALSIAGERLELGPEDRGVLTLLATYSLGRSILLRETDQRGGVRLTPREREALQWAAEGETEWEIGERMGISEHGVDKHMRSAREKLRTRTRAHAVAEGIRLGLIK</sequence>
<dbReference type="Pfam" id="PF00196">
    <property type="entry name" value="GerE"/>
    <property type="match status" value="1"/>
</dbReference>
<keyword evidence="3" id="KW-0804">Transcription</keyword>
<dbReference type="PROSITE" id="PS50043">
    <property type="entry name" value="HTH_LUXR_2"/>
    <property type="match status" value="1"/>
</dbReference>
<dbReference type="EMBL" id="CP102845">
    <property type="protein sequence ID" value="UVF18884.1"/>
    <property type="molecule type" value="Genomic_DNA"/>
</dbReference>
<reference evidence="5" key="1">
    <citation type="submission" date="2022-08" db="EMBL/GenBank/DDBJ databases">
        <title>Microvirga terrae sp. nov., isolated from soil.</title>
        <authorList>
            <person name="Kim K.H."/>
            <person name="Seo Y.L."/>
            <person name="Kim J.M."/>
            <person name="Lee J.K."/>
            <person name="Han D.M."/>
            <person name="Jeon C.O."/>
        </authorList>
    </citation>
    <scope>NUCLEOTIDE SEQUENCE</scope>
    <source>
        <strain evidence="5">R24</strain>
    </source>
</reference>
<dbReference type="Proteomes" id="UP001017257">
    <property type="component" value="Chromosome"/>
</dbReference>
<dbReference type="Pfam" id="PF03472">
    <property type="entry name" value="Autoind_bind"/>
    <property type="match status" value="1"/>
</dbReference>
<dbReference type="InterPro" id="IPR016032">
    <property type="entry name" value="Sig_transdc_resp-reg_C-effctor"/>
</dbReference>
<proteinExistence type="predicted"/>
<dbReference type="Gene3D" id="1.10.10.10">
    <property type="entry name" value="Winged helix-like DNA-binding domain superfamily/Winged helix DNA-binding domain"/>
    <property type="match status" value="1"/>
</dbReference>
<evidence type="ECO:0000313" key="6">
    <source>
        <dbReference type="Proteomes" id="UP001017257"/>
    </source>
</evidence>
<keyword evidence="6" id="KW-1185">Reference proteome</keyword>
<dbReference type="InterPro" id="IPR036388">
    <property type="entry name" value="WH-like_DNA-bd_sf"/>
</dbReference>
<dbReference type="InterPro" id="IPR036693">
    <property type="entry name" value="TF_LuxR_autoind-bd_dom_sf"/>
</dbReference>
<protein>
    <submittedName>
        <fullName evidence="5">LuxR family transcriptional regulator</fullName>
    </submittedName>
</protein>
<dbReference type="InterPro" id="IPR000792">
    <property type="entry name" value="Tscrpt_reg_LuxR_C"/>
</dbReference>
<dbReference type="PRINTS" id="PR00038">
    <property type="entry name" value="HTHLUXR"/>
</dbReference>
<name>A0ABY5RPR3_9HYPH</name>
<evidence type="ECO:0000256" key="1">
    <source>
        <dbReference type="ARBA" id="ARBA00023015"/>
    </source>
</evidence>
<dbReference type="PANTHER" id="PTHR44688">
    <property type="entry name" value="DNA-BINDING TRANSCRIPTIONAL ACTIVATOR DEVR_DOSR"/>
    <property type="match status" value="1"/>
</dbReference>
<evidence type="ECO:0000313" key="5">
    <source>
        <dbReference type="EMBL" id="UVF18884.1"/>
    </source>
</evidence>
<accession>A0ABY5RPR3</accession>
<keyword evidence="1" id="KW-0805">Transcription regulation</keyword>
<evidence type="ECO:0000256" key="2">
    <source>
        <dbReference type="ARBA" id="ARBA00023125"/>
    </source>
</evidence>
<organism evidence="5 6">
    <name type="scientific">Microvirga terrae</name>
    <dbReference type="NCBI Taxonomy" id="2740529"/>
    <lineage>
        <taxon>Bacteria</taxon>
        <taxon>Pseudomonadati</taxon>
        <taxon>Pseudomonadota</taxon>
        <taxon>Alphaproteobacteria</taxon>
        <taxon>Hyphomicrobiales</taxon>
        <taxon>Methylobacteriaceae</taxon>
        <taxon>Microvirga</taxon>
    </lineage>
</organism>
<dbReference type="Gene3D" id="3.30.450.80">
    <property type="entry name" value="Transcription factor LuxR-like, autoinducer-binding domain"/>
    <property type="match status" value="1"/>
</dbReference>
<dbReference type="InterPro" id="IPR005143">
    <property type="entry name" value="TF_LuxR_autoind-bd_dom"/>
</dbReference>